<reference evidence="1" key="1">
    <citation type="submission" date="2022-01" db="EMBL/GenBank/DDBJ databases">
        <title>Whole genome-based taxonomy of the Shewanellaceae.</title>
        <authorList>
            <person name="Martin-Rodriguez A.J."/>
        </authorList>
    </citation>
    <scope>NUCLEOTIDE SEQUENCE</scope>
    <source>
        <strain evidence="1">DSM 23803</strain>
    </source>
</reference>
<dbReference type="Gene3D" id="3.40.109.10">
    <property type="entry name" value="NADH Oxidase"/>
    <property type="match status" value="1"/>
</dbReference>
<dbReference type="GO" id="GO:0016491">
    <property type="term" value="F:oxidoreductase activity"/>
    <property type="evidence" value="ECO:0007669"/>
    <property type="project" value="InterPro"/>
</dbReference>
<comment type="caution">
    <text evidence="1">The sequence shown here is derived from an EMBL/GenBank/DDBJ whole genome shotgun (WGS) entry which is preliminary data.</text>
</comment>
<dbReference type="Proteomes" id="UP001139408">
    <property type="component" value="Unassembled WGS sequence"/>
</dbReference>
<dbReference type="AlphaFoldDB" id="A0A9X1ZFJ5"/>
<organism evidence="1 2">
    <name type="scientific">Shewanella algicola</name>
    <dbReference type="NCBI Taxonomy" id="640633"/>
    <lineage>
        <taxon>Bacteria</taxon>
        <taxon>Pseudomonadati</taxon>
        <taxon>Pseudomonadota</taxon>
        <taxon>Gammaproteobacteria</taxon>
        <taxon>Alteromonadales</taxon>
        <taxon>Shewanellaceae</taxon>
        <taxon>Shewanella</taxon>
    </lineage>
</organism>
<evidence type="ECO:0000313" key="1">
    <source>
        <dbReference type="EMBL" id="MCL1107795.1"/>
    </source>
</evidence>
<accession>A0A9X1ZFJ5</accession>
<keyword evidence="2" id="KW-1185">Reference proteome</keyword>
<proteinExistence type="predicted"/>
<name>A0A9X1ZFJ5_9GAMM</name>
<gene>
    <name evidence="1" type="ORF">L2749_21595</name>
</gene>
<dbReference type="EMBL" id="JAKILJ010000094">
    <property type="protein sequence ID" value="MCL1107795.1"/>
    <property type="molecule type" value="Genomic_DNA"/>
</dbReference>
<protein>
    <recommendedName>
        <fullName evidence="3">Nitroreductase</fullName>
    </recommendedName>
</protein>
<dbReference type="SUPFAM" id="SSF55469">
    <property type="entry name" value="FMN-dependent nitroreductase-like"/>
    <property type="match status" value="1"/>
</dbReference>
<evidence type="ECO:0000313" key="2">
    <source>
        <dbReference type="Proteomes" id="UP001139408"/>
    </source>
</evidence>
<sequence>MTHSIIKDLSNSYTTKKYDASKRISEENIEIIKEAIRLSASSINSQPDAEDFNYVLPKSRLATEDVFTVV</sequence>
<evidence type="ECO:0008006" key="3">
    <source>
        <dbReference type="Google" id="ProtNLM"/>
    </source>
</evidence>
<dbReference type="InterPro" id="IPR000415">
    <property type="entry name" value="Nitroreductase-like"/>
</dbReference>